<evidence type="ECO:0000256" key="7">
    <source>
        <dbReference type="ARBA" id="ARBA00022840"/>
    </source>
</evidence>
<evidence type="ECO:0000313" key="12">
    <source>
        <dbReference type="Proteomes" id="UP000007435"/>
    </source>
</evidence>
<dbReference type="InterPro" id="IPR003661">
    <property type="entry name" value="HisK_dim/P_dom"/>
</dbReference>
<dbReference type="SMART" id="SM00387">
    <property type="entry name" value="HATPase_c"/>
    <property type="match status" value="1"/>
</dbReference>
<dbReference type="Proteomes" id="UP000007435">
    <property type="component" value="Chromosome"/>
</dbReference>
<dbReference type="STRING" id="649349.Lbys_2789"/>
<feature type="domain" description="Histidine kinase" evidence="10">
    <location>
        <begin position="194"/>
        <end position="395"/>
    </location>
</feature>
<evidence type="ECO:0000259" key="10">
    <source>
        <dbReference type="PROSITE" id="PS50109"/>
    </source>
</evidence>
<dbReference type="GO" id="GO:0005524">
    <property type="term" value="F:ATP binding"/>
    <property type="evidence" value="ECO:0007669"/>
    <property type="project" value="UniProtKB-KW"/>
</dbReference>
<dbReference type="HOGENOM" id="CLU_039822_0_0_10"/>
<dbReference type="CDD" id="cd00082">
    <property type="entry name" value="HisKA"/>
    <property type="match status" value="1"/>
</dbReference>
<protein>
    <recommendedName>
        <fullName evidence="2">histidine kinase</fullName>
        <ecNumber evidence="2">2.7.13.3</ecNumber>
    </recommendedName>
</protein>
<reference evidence="11 12" key="2">
    <citation type="journal article" date="2011" name="Stand. Genomic Sci.">
        <title>Complete genome sequence of Leadbetterella byssophila type strain (4M15).</title>
        <authorList>
            <person name="Abt B."/>
            <person name="Teshima H."/>
            <person name="Lucas S."/>
            <person name="Lapidus A."/>
            <person name="Del Rio T.G."/>
            <person name="Nolan M."/>
            <person name="Tice H."/>
            <person name="Cheng J.F."/>
            <person name="Pitluck S."/>
            <person name="Liolios K."/>
            <person name="Pagani I."/>
            <person name="Ivanova N."/>
            <person name="Mavromatis K."/>
            <person name="Pati A."/>
            <person name="Tapia R."/>
            <person name="Han C."/>
            <person name="Goodwin L."/>
            <person name="Chen A."/>
            <person name="Palaniappan K."/>
            <person name="Land M."/>
            <person name="Hauser L."/>
            <person name="Chang Y.J."/>
            <person name="Jeffries C.D."/>
            <person name="Rohde M."/>
            <person name="Goker M."/>
            <person name="Tindall B.J."/>
            <person name="Detter J.C."/>
            <person name="Woyke T."/>
            <person name="Bristow J."/>
            <person name="Eisen J.A."/>
            <person name="Markowitz V."/>
            <person name="Hugenholtz P."/>
            <person name="Klenk H.P."/>
            <person name="Kyrpides N.C."/>
        </authorList>
    </citation>
    <scope>NUCLEOTIDE SEQUENCE [LARGE SCALE GENOMIC DNA]</scope>
    <source>
        <strain evidence="12">DSM 17132 / JCM 16389 / KACC 11308 / NBRC 106382 / 4M15</strain>
    </source>
</reference>
<dbReference type="InterPro" id="IPR003594">
    <property type="entry name" value="HATPase_dom"/>
</dbReference>
<feature type="transmembrane region" description="Helical" evidence="9">
    <location>
        <begin position="20"/>
        <end position="36"/>
    </location>
</feature>
<keyword evidence="4" id="KW-0808">Transferase</keyword>
<reference key="1">
    <citation type="submission" date="2010-11" db="EMBL/GenBank/DDBJ databases">
        <title>The complete genome of Leadbetterella byssophila DSM 17132.</title>
        <authorList>
            <consortium name="US DOE Joint Genome Institute (JGI-PGF)"/>
            <person name="Lucas S."/>
            <person name="Copeland A."/>
            <person name="Lapidus A."/>
            <person name="Glavina del Rio T."/>
            <person name="Dalin E."/>
            <person name="Tice H."/>
            <person name="Bruce D."/>
            <person name="Goodwin L."/>
            <person name="Pitluck S."/>
            <person name="Kyrpides N."/>
            <person name="Mavromatis K."/>
            <person name="Ivanova N."/>
            <person name="Teshima H."/>
            <person name="Brettin T."/>
            <person name="Detter J.C."/>
            <person name="Han C."/>
            <person name="Tapia R."/>
            <person name="Land M."/>
            <person name="Hauser L."/>
            <person name="Markowitz V."/>
            <person name="Cheng J.-F."/>
            <person name="Hugenholtz P."/>
            <person name="Woyke T."/>
            <person name="Wu D."/>
            <person name="Tindall B."/>
            <person name="Pomrenke H.G."/>
            <person name="Brambilla E."/>
            <person name="Klenk H.-P."/>
            <person name="Eisen J.A."/>
        </authorList>
    </citation>
    <scope>NUCLEOTIDE SEQUENCE [LARGE SCALE GENOMIC DNA]</scope>
    <source>
        <strain>DSM 17132</strain>
    </source>
</reference>
<accession>E4RRB8</accession>
<evidence type="ECO:0000256" key="8">
    <source>
        <dbReference type="ARBA" id="ARBA00023012"/>
    </source>
</evidence>
<gene>
    <name evidence="11" type="ordered locus">Lbys_2789</name>
</gene>
<feature type="transmembrane region" description="Helical" evidence="9">
    <location>
        <begin position="156"/>
        <end position="176"/>
    </location>
</feature>
<organism evidence="11 12">
    <name type="scientific">Leadbetterella byssophila (strain DSM 17132 / JCM 16389 / KACC 11308 / NBRC 106382 / 4M15)</name>
    <dbReference type="NCBI Taxonomy" id="649349"/>
    <lineage>
        <taxon>Bacteria</taxon>
        <taxon>Pseudomonadati</taxon>
        <taxon>Bacteroidota</taxon>
        <taxon>Cytophagia</taxon>
        <taxon>Cytophagales</taxon>
        <taxon>Leadbetterellaceae</taxon>
        <taxon>Leadbetterella</taxon>
    </lineage>
</organism>
<comment type="catalytic activity">
    <reaction evidence="1">
        <text>ATP + protein L-histidine = ADP + protein N-phospho-L-histidine.</text>
        <dbReference type="EC" id="2.7.13.3"/>
    </reaction>
</comment>
<evidence type="ECO:0000313" key="11">
    <source>
        <dbReference type="EMBL" id="ADQ18451.1"/>
    </source>
</evidence>
<dbReference type="OrthoDB" id="1931120at2"/>
<keyword evidence="12" id="KW-1185">Reference proteome</keyword>
<keyword evidence="5" id="KW-0547">Nucleotide-binding</keyword>
<keyword evidence="9" id="KW-1133">Transmembrane helix</keyword>
<evidence type="ECO:0000256" key="3">
    <source>
        <dbReference type="ARBA" id="ARBA00022553"/>
    </source>
</evidence>
<evidence type="ECO:0000256" key="6">
    <source>
        <dbReference type="ARBA" id="ARBA00022777"/>
    </source>
</evidence>
<dbReference type="RefSeq" id="WP_013409483.1">
    <property type="nucleotide sequence ID" value="NC_014655.1"/>
</dbReference>
<evidence type="ECO:0000256" key="5">
    <source>
        <dbReference type="ARBA" id="ARBA00022741"/>
    </source>
</evidence>
<evidence type="ECO:0000256" key="4">
    <source>
        <dbReference type="ARBA" id="ARBA00022679"/>
    </source>
</evidence>
<dbReference type="EMBL" id="CP002305">
    <property type="protein sequence ID" value="ADQ18451.1"/>
    <property type="molecule type" value="Genomic_DNA"/>
</dbReference>
<keyword evidence="6 11" id="KW-0418">Kinase</keyword>
<dbReference type="PANTHER" id="PTHR43065:SF46">
    <property type="entry name" value="C4-DICARBOXYLATE TRANSPORT SENSOR PROTEIN DCTB"/>
    <property type="match status" value="1"/>
</dbReference>
<keyword evidence="9" id="KW-0472">Membrane</keyword>
<dbReference type="InterPro" id="IPR004358">
    <property type="entry name" value="Sig_transdc_His_kin-like_C"/>
</dbReference>
<dbReference type="InterPro" id="IPR005467">
    <property type="entry name" value="His_kinase_dom"/>
</dbReference>
<evidence type="ECO:0000256" key="1">
    <source>
        <dbReference type="ARBA" id="ARBA00000085"/>
    </source>
</evidence>
<dbReference type="EC" id="2.7.13.3" evidence="2"/>
<dbReference type="PRINTS" id="PR00344">
    <property type="entry name" value="BCTRLSENSOR"/>
</dbReference>
<dbReference type="GO" id="GO:0000155">
    <property type="term" value="F:phosphorelay sensor kinase activity"/>
    <property type="evidence" value="ECO:0007669"/>
    <property type="project" value="InterPro"/>
</dbReference>
<keyword evidence="9" id="KW-0812">Transmembrane</keyword>
<sequence>MKQKQIFFDIYKNFSTRRMIMLSVLSLFVIGVLFYFNQISKALEEREKAYVDLYAKAIAFLIESGDECDYTFIAEIIQANTTVPAIPSLGGVPNRPVNIPELEDPNRTWTDQEKVEFLEKKMEEMKAQNEPIPFHIGEEEGYVYYANSTTLKTLRFFPYIILITLFLFGGLAYISYSSSRKAEQNRVWVGLAKETAHQLGTPISGLMGWIEVLKTYPDFDQNIGKEMMKDVQRLETITARFSNIGSEPTKRSENIGELIETTVEYLKKRISTKIQWSIDNRLKEPYYKDVNRHLIEWVIENICKNAVDAMAGVGQLNITISRMPNQKIRIDIQDSGKGMSLAVQRNIFNPGYSTKKRGWGLGLTLAKRIVETYHDGKLYVYRSEVGKGSTFRMII</sequence>
<dbReference type="Pfam" id="PF02518">
    <property type="entry name" value="HATPase_c"/>
    <property type="match status" value="1"/>
</dbReference>
<dbReference type="AlphaFoldDB" id="E4RRB8"/>
<dbReference type="KEGG" id="lby:Lbys_2789"/>
<evidence type="ECO:0000256" key="2">
    <source>
        <dbReference type="ARBA" id="ARBA00012438"/>
    </source>
</evidence>
<keyword evidence="8" id="KW-0902">Two-component regulatory system</keyword>
<dbReference type="PROSITE" id="PS50109">
    <property type="entry name" value="HIS_KIN"/>
    <property type="match status" value="1"/>
</dbReference>
<proteinExistence type="predicted"/>
<dbReference type="SUPFAM" id="SSF55874">
    <property type="entry name" value="ATPase domain of HSP90 chaperone/DNA topoisomerase II/histidine kinase"/>
    <property type="match status" value="1"/>
</dbReference>
<dbReference type="PANTHER" id="PTHR43065">
    <property type="entry name" value="SENSOR HISTIDINE KINASE"/>
    <property type="match status" value="1"/>
</dbReference>
<dbReference type="Gene3D" id="3.30.565.10">
    <property type="entry name" value="Histidine kinase-like ATPase, C-terminal domain"/>
    <property type="match status" value="1"/>
</dbReference>
<keyword evidence="7" id="KW-0067">ATP-binding</keyword>
<dbReference type="eggNOG" id="COG2205">
    <property type="taxonomic scope" value="Bacteria"/>
</dbReference>
<name>E4RRB8_LEAB4</name>
<keyword evidence="3" id="KW-0597">Phosphoprotein</keyword>
<evidence type="ECO:0000256" key="9">
    <source>
        <dbReference type="SAM" id="Phobius"/>
    </source>
</evidence>
<dbReference type="InterPro" id="IPR036890">
    <property type="entry name" value="HATPase_C_sf"/>
</dbReference>